<evidence type="ECO:0000313" key="8">
    <source>
        <dbReference type="EMBL" id="MBB6733249.1"/>
    </source>
</evidence>
<dbReference type="PANTHER" id="PTHR43649:SF33">
    <property type="entry name" value="POLYGALACTURONAN_RHAMNOGALACTURONAN-BINDING PROTEIN YTCQ"/>
    <property type="match status" value="1"/>
</dbReference>
<evidence type="ECO:0000256" key="7">
    <source>
        <dbReference type="SAM" id="SignalP"/>
    </source>
</evidence>
<dbReference type="Gene3D" id="3.40.190.10">
    <property type="entry name" value="Periplasmic binding protein-like II"/>
    <property type="match status" value="2"/>
</dbReference>
<dbReference type="RefSeq" id="WP_185130916.1">
    <property type="nucleotide sequence ID" value="NZ_JACJVO010000025.1"/>
</dbReference>
<accession>A0A7X0SNP8</accession>
<evidence type="ECO:0000256" key="5">
    <source>
        <dbReference type="ARBA" id="ARBA00023288"/>
    </source>
</evidence>
<name>A0A7X0SNP8_9BACL</name>
<keyword evidence="5" id="KW-0449">Lipoprotein</keyword>
<keyword evidence="2 7" id="KW-0732">Signal</keyword>
<dbReference type="SUPFAM" id="SSF53850">
    <property type="entry name" value="Periplasmic binding protein-like II"/>
    <property type="match status" value="1"/>
</dbReference>
<dbReference type="PANTHER" id="PTHR43649">
    <property type="entry name" value="ARABINOSE-BINDING PROTEIN-RELATED"/>
    <property type="match status" value="1"/>
</dbReference>
<evidence type="ECO:0000256" key="1">
    <source>
        <dbReference type="ARBA" id="ARBA00022475"/>
    </source>
</evidence>
<evidence type="ECO:0000256" key="6">
    <source>
        <dbReference type="SAM" id="MobiDB-lite"/>
    </source>
</evidence>
<evidence type="ECO:0000313" key="9">
    <source>
        <dbReference type="Proteomes" id="UP000564644"/>
    </source>
</evidence>
<dbReference type="InterPro" id="IPR050490">
    <property type="entry name" value="Bact_solute-bd_prot1"/>
</dbReference>
<feature type="chain" id="PRO_5038907911" evidence="7">
    <location>
        <begin position="25"/>
        <end position="535"/>
    </location>
</feature>
<dbReference type="Proteomes" id="UP000564644">
    <property type="component" value="Unassembled WGS sequence"/>
</dbReference>
<evidence type="ECO:0000256" key="2">
    <source>
        <dbReference type="ARBA" id="ARBA00022729"/>
    </source>
</evidence>
<evidence type="ECO:0000256" key="3">
    <source>
        <dbReference type="ARBA" id="ARBA00023136"/>
    </source>
</evidence>
<dbReference type="Pfam" id="PF01547">
    <property type="entry name" value="SBP_bac_1"/>
    <property type="match status" value="1"/>
</dbReference>
<feature type="signal peptide" evidence="7">
    <location>
        <begin position="1"/>
        <end position="24"/>
    </location>
</feature>
<keyword evidence="4" id="KW-0564">Palmitate</keyword>
<dbReference type="AlphaFoldDB" id="A0A7X0SNP8"/>
<keyword evidence="3" id="KW-0472">Membrane</keyword>
<comment type="caution">
    <text evidence="8">The sequence shown here is derived from an EMBL/GenBank/DDBJ whole genome shotgun (WGS) entry which is preliminary data.</text>
</comment>
<evidence type="ECO:0000256" key="4">
    <source>
        <dbReference type="ARBA" id="ARBA00023139"/>
    </source>
</evidence>
<reference evidence="8 9" key="1">
    <citation type="submission" date="2020-08" db="EMBL/GenBank/DDBJ databases">
        <title>Cohnella phylogeny.</title>
        <authorList>
            <person name="Dunlap C."/>
        </authorList>
    </citation>
    <scope>NUCLEOTIDE SEQUENCE [LARGE SCALE GENOMIC DNA]</scope>
    <source>
        <strain evidence="8 9">CBP 2801</strain>
    </source>
</reference>
<keyword evidence="1" id="KW-1003">Cell membrane</keyword>
<protein>
    <submittedName>
        <fullName evidence="8">Extracellular solute-binding protein</fullName>
    </submittedName>
</protein>
<sequence length="535" mass="58609">MQVSPKIAILGAALLVAASLTGCAGGGGNNSNSDNGSSAGPASASSGSSGEAAGSKQPITLTMLAQRSGQNGPYKDMLVFQEYEKKTNIHVEWTDVPASGFAEKKNLVFASNELPDAFFKAGITPTEAIKYGTSGMLMPLEDLIAKDAPNISKLFEQYPEVLKALTAPDGHIYALSDIVTLDNARIGLKPWINRQWLQKLGLKEPTTTDELLNVLRAFRDNDPNGNGQKDEIPILAADLGSLVGGISGSFGLQNQMGYHINVDDEGKVKVWLADDRYKQMLMYLHQLYQEKLLDNEIISQDQPTWLSKLNSGKVGMFYIQEGAAFEKLKDQYIGTIPVKGPNGDQMVGSVAPIARSFGAFAISSVNKYPDETMKWLDYFYGDEGSIFFRFGVEGKTYHIGDDGLPYFNDDILNDPRGAGNAEGQITPYPGGGSPEWINDKNSSGINSPEGIAATERLQPYLPKKVYAAPLLDASSNDRLDNLRRDIDTYADESQAKFIVGNLSFDKWDEYVNTLKKMHLDEVEQIYQQAFDKLYK</sequence>
<dbReference type="PROSITE" id="PS51257">
    <property type="entry name" value="PROKAR_LIPOPROTEIN"/>
    <property type="match status" value="1"/>
</dbReference>
<dbReference type="EMBL" id="JACJVO010000025">
    <property type="protein sequence ID" value="MBB6733249.1"/>
    <property type="molecule type" value="Genomic_DNA"/>
</dbReference>
<keyword evidence="9" id="KW-1185">Reference proteome</keyword>
<gene>
    <name evidence="8" type="ORF">H7C18_20210</name>
</gene>
<proteinExistence type="predicted"/>
<feature type="region of interest" description="Disordered" evidence="6">
    <location>
        <begin position="31"/>
        <end position="55"/>
    </location>
</feature>
<dbReference type="InterPro" id="IPR006059">
    <property type="entry name" value="SBP"/>
</dbReference>
<organism evidence="8 9">
    <name type="scientific">Cohnella zeiphila</name>
    <dbReference type="NCBI Taxonomy" id="2761120"/>
    <lineage>
        <taxon>Bacteria</taxon>
        <taxon>Bacillati</taxon>
        <taxon>Bacillota</taxon>
        <taxon>Bacilli</taxon>
        <taxon>Bacillales</taxon>
        <taxon>Paenibacillaceae</taxon>
        <taxon>Cohnella</taxon>
    </lineage>
</organism>